<reference evidence="2" key="1">
    <citation type="submission" date="2020-05" db="EMBL/GenBank/DDBJ databases">
        <authorList>
            <person name="Chiriac C."/>
            <person name="Salcher M."/>
            <person name="Ghai R."/>
            <person name="Kavagutti S V."/>
        </authorList>
    </citation>
    <scope>NUCLEOTIDE SEQUENCE</scope>
</reference>
<keyword evidence="1" id="KW-0812">Transmembrane</keyword>
<gene>
    <name evidence="2" type="ORF">UFOVP240_95</name>
</gene>
<evidence type="ECO:0000256" key="1">
    <source>
        <dbReference type="SAM" id="Phobius"/>
    </source>
</evidence>
<keyword evidence="1" id="KW-1133">Transmembrane helix</keyword>
<sequence>MDPITLFALANGAVAAVKKGCALYKEIKGVTGDVKGILKDLDEQFHKKYEGKPVPPEAKKQLNEEKQRVQELSKQDPGDVYSEIGEQLGAYFDNMAKCKAVFDEEEKRSKNEIYSGDASLGKRALQRVLMRKKLEQMEIELRELMIYQSPPELGALWTEVNEMMEKLGKEQKVQIAKQMRIEQAAAVRRARQMQRLKAEMVWVFVAVFILLFWAGCIIWVVEKRKEDYPEYGQDFIPHLVTDHERIIAERNKKYWDKKAEEYRRQKR</sequence>
<accession>A0A6J7WWB6</accession>
<dbReference type="EMBL" id="LR798293">
    <property type="protein sequence ID" value="CAB5221165.1"/>
    <property type="molecule type" value="Genomic_DNA"/>
</dbReference>
<name>A0A6J7WWB6_9CAUD</name>
<feature type="transmembrane region" description="Helical" evidence="1">
    <location>
        <begin position="200"/>
        <end position="221"/>
    </location>
</feature>
<keyword evidence="1" id="KW-0472">Membrane</keyword>
<evidence type="ECO:0000313" key="2">
    <source>
        <dbReference type="EMBL" id="CAB5221165.1"/>
    </source>
</evidence>
<organism evidence="2">
    <name type="scientific">uncultured Caudovirales phage</name>
    <dbReference type="NCBI Taxonomy" id="2100421"/>
    <lineage>
        <taxon>Viruses</taxon>
        <taxon>Duplodnaviria</taxon>
        <taxon>Heunggongvirae</taxon>
        <taxon>Uroviricota</taxon>
        <taxon>Caudoviricetes</taxon>
        <taxon>Peduoviridae</taxon>
        <taxon>Maltschvirus</taxon>
        <taxon>Maltschvirus maltsch</taxon>
    </lineage>
</organism>
<protein>
    <submittedName>
        <fullName evidence="2">Uncharacterized protein</fullName>
    </submittedName>
</protein>
<proteinExistence type="predicted"/>